<keyword evidence="5" id="KW-0010">Activator</keyword>
<evidence type="ECO:0000256" key="3">
    <source>
        <dbReference type="ARBA" id="ARBA00019684"/>
    </source>
</evidence>
<evidence type="ECO:0000256" key="10">
    <source>
        <dbReference type="SAM" id="MobiDB-lite"/>
    </source>
</evidence>
<dbReference type="InterPro" id="IPR045250">
    <property type="entry name" value="p23-like"/>
</dbReference>
<dbReference type="SUPFAM" id="SSF49764">
    <property type="entry name" value="HSP20-like chaperones"/>
    <property type="match status" value="1"/>
</dbReference>
<dbReference type="PANTHER" id="PTHR22932:SF1">
    <property type="entry name" value="CO-CHAPERONE PROTEIN DAF-41"/>
    <property type="match status" value="1"/>
</dbReference>
<dbReference type="FunFam" id="2.60.40.790:FF:000013">
    <property type="entry name" value="Very-long-chain (3R)-3-hydroxyacyl-CoA dehydratase"/>
    <property type="match status" value="1"/>
</dbReference>
<feature type="region of interest" description="Disordered" evidence="10">
    <location>
        <begin position="108"/>
        <end position="232"/>
    </location>
</feature>
<keyword evidence="13" id="KW-1185">Reference proteome</keyword>
<evidence type="ECO:0000256" key="1">
    <source>
        <dbReference type="ARBA" id="ARBA00004123"/>
    </source>
</evidence>
<feature type="compositionally biased region" description="Low complexity" evidence="10">
    <location>
        <begin position="476"/>
        <end position="492"/>
    </location>
</feature>
<evidence type="ECO:0000256" key="7">
    <source>
        <dbReference type="ARBA" id="ARBA00023242"/>
    </source>
</evidence>
<feature type="compositionally biased region" description="Polar residues" evidence="10">
    <location>
        <begin position="449"/>
        <end position="469"/>
    </location>
</feature>
<dbReference type="InterPro" id="IPR021018">
    <property type="entry name" value="Mediator_Med29_met"/>
</dbReference>
<evidence type="ECO:0000256" key="2">
    <source>
        <dbReference type="ARBA" id="ARBA00009851"/>
    </source>
</evidence>
<comment type="similarity">
    <text evidence="2">Belongs to the Mediator complex subunit 29 family.</text>
</comment>
<feature type="region of interest" description="Disordered" evidence="10">
    <location>
        <begin position="256"/>
        <end position="500"/>
    </location>
</feature>
<dbReference type="GO" id="GO:0051879">
    <property type="term" value="F:Hsp90 protein binding"/>
    <property type="evidence" value="ECO:0007669"/>
    <property type="project" value="InterPro"/>
</dbReference>
<dbReference type="PANTHER" id="PTHR22932">
    <property type="entry name" value="TELOMERASE-BINDING PROTEIN P23 HSP90 CO-CHAPERONE"/>
    <property type="match status" value="1"/>
</dbReference>
<dbReference type="GO" id="GO:0051087">
    <property type="term" value="F:protein-folding chaperone binding"/>
    <property type="evidence" value="ECO:0007669"/>
    <property type="project" value="TreeGrafter"/>
</dbReference>
<feature type="compositionally biased region" description="Basic and acidic residues" evidence="10">
    <location>
        <begin position="165"/>
        <end position="215"/>
    </location>
</feature>
<feature type="compositionally biased region" description="Acidic residues" evidence="10">
    <location>
        <begin position="145"/>
        <end position="164"/>
    </location>
</feature>
<evidence type="ECO:0000313" key="12">
    <source>
        <dbReference type="EMBL" id="CAJ0599436.1"/>
    </source>
</evidence>
<proteinExistence type="inferred from homology"/>
<dbReference type="GO" id="GO:0051131">
    <property type="term" value="P:chaperone-mediated protein complex assembly"/>
    <property type="evidence" value="ECO:0007669"/>
    <property type="project" value="TreeGrafter"/>
</dbReference>
<dbReference type="CDD" id="cd06465">
    <property type="entry name" value="p23_hB-ind1_like"/>
    <property type="match status" value="1"/>
</dbReference>
<accession>A0AA36M638</accession>
<evidence type="ECO:0000256" key="8">
    <source>
        <dbReference type="ARBA" id="ARBA00025733"/>
    </source>
</evidence>
<reference evidence="12" key="1">
    <citation type="submission" date="2023-07" db="EMBL/GenBank/DDBJ databases">
        <authorList>
            <consortium name="CYATHOMIX"/>
        </authorList>
    </citation>
    <scope>NUCLEOTIDE SEQUENCE</scope>
    <source>
        <strain evidence="12">N/A</strain>
    </source>
</reference>
<dbReference type="InterPro" id="IPR007052">
    <property type="entry name" value="CS_dom"/>
</dbReference>
<dbReference type="GO" id="GO:0005829">
    <property type="term" value="C:cytosol"/>
    <property type="evidence" value="ECO:0007669"/>
    <property type="project" value="TreeGrafter"/>
</dbReference>
<dbReference type="PROSITE" id="PS51203">
    <property type="entry name" value="CS"/>
    <property type="match status" value="1"/>
</dbReference>
<sequence length="670" mass="73484">MAVRQPSVIWAQRESFLYVTIQIDDVKVEDLTADASKLHFKGVSHTEVYETTMEFFAEINGEGMKRTPTNTRVIELTIPKKESKWWPRLLKEKGKVHWLKVDFDKWKDEDDDEADDGMPFGGDGGFDLNSYMNQMGGGGGAPDFDGLDDDDDDGDMPDLEDDDDEAKKDEKSEAKEGEKTEEKKGEGDTSTEKKEEPKKEEPAQKAEAKVEEKETNAMSGQQGGYGQPPNMQQQQMMYGQQHMMGRPMGQMGVQRQMYGQDGGMPQQQGQMQMHYASQQQQMQMGQPQMNQMPQLQQQQQPTQPMSHQQPMQMGLQQQLGGQQMGMQPQPMVQQQMGQQQMGQQPMGQQQMGQQQAVQQPPHSQQGQPPMGQQSMLSGQSQLGSMLGGPVSSVSQQHMQMQQPRSPMTAAGSVGPQLTPGGGPGSQAPGSTLAAASVGGPTSVGPMSVQPHTPLNPASQQTLGQPSSVQPGPASVAPATPASNQPAPQSSSAVEPSHPYLQDPVAHSKQLIMKDLRISIVDLNRRAGEALKDLRAGKVPSNSNEYLKAMDNLFAVCDEIEGNLILVCETQKQMSKMEKIFDKDTMRAGDQHVGFSNSKGRHGEDDSGAHLSAVNTYIDQTKQLQAAFDRAFAHVGCHGYGGVRDGDKVRIFIASYHTWPLPAPFWLLGMM</sequence>
<evidence type="ECO:0000256" key="6">
    <source>
        <dbReference type="ARBA" id="ARBA00023163"/>
    </source>
</evidence>
<dbReference type="Pfam" id="PF11568">
    <property type="entry name" value="Med29"/>
    <property type="match status" value="1"/>
</dbReference>
<organism evidence="12 13">
    <name type="scientific">Cylicocyclus nassatus</name>
    <name type="common">Nematode worm</name>
    <dbReference type="NCBI Taxonomy" id="53992"/>
    <lineage>
        <taxon>Eukaryota</taxon>
        <taxon>Metazoa</taxon>
        <taxon>Ecdysozoa</taxon>
        <taxon>Nematoda</taxon>
        <taxon>Chromadorea</taxon>
        <taxon>Rhabditida</taxon>
        <taxon>Rhabditina</taxon>
        <taxon>Rhabditomorpha</taxon>
        <taxon>Strongyloidea</taxon>
        <taxon>Strongylidae</taxon>
        <taxon>Cylicocyclus</taxon>
    </lineage>
</organism>
<dbReference type="GO" id="GO:0006457">
    <property type="term" value="P:protein folding"/>
    <property type="evidence" value="ECO:0007669"/>
    <property type="project" value="TreeGrafter"/>
</dbReference>
<keyword evidence="6" id="KW-0804">Transcription</keyword>
<dbReference type="GO" id="GO:0016592">
    <property type="term" value="C:mediator complex"/>
    <property type="evidence" value="ECO:0007669"/>
    <property type="project" value="InterPro"/>
</dbReference>
<dbReference type="InterPro" id="IPR008978">
    <property type="entry name" value="HSP20-like_chaperone"/>
</dbReference>
<comment type="subcellular location">
    <subcellularLocation>
        <location evidence="1">Nucleus</location>
    </subcellularLocation>
</comment>
<evidence type="ECO:0000256" key="4">
    <source>
        <dbReference type="ARBA" id="ARBA00023015"/>
    </source>
</evidence>
<dbReference type="Gene3D" id="2.60.40.790">
    <property type="match status" value="1"/>
</dbReference>
<evidence type="ECO:0000256" key="9">
    <source>
        <dbReference type="ARBA" id="ARBA00031963"/>
    </source>
</evidence>
<name>A0AA36M638_CYLNA</name>
<dbReference type="AlphaFoldDB" id="A0AA36M638"/>
<comment type="similarity">
    <text evidence="8">Belongs to the p23/wos2 family.</text>
</comment>
<comment type="caution">
    <text evidence="12">The sequence shown here is derived from an EMBL/GenBank/DDBJ whole genome shotgun (WGS) entry which is preliminary data.</text>
</comment>
<feature type="domain" description="CS" evidence="11">
    <location>
        <begin position="3"/>
        <end position="90"/>
    </location>
</feature>
<keyword evidence="7" id="KW-0539">Nucleus</keyword>
<evidence type="ECO:0000313" key="13">
    <source>
        <dbReference type="Proteomes" id="UP001176961"/>
    </source>
</evidence>
<gene>
    <name evidence="12" type="ORF">CYNAS_LOCUS11419</name>
</gene>
<protein>
    <recommendedName>
        <fullName evidence="3">Mediator of RNA polymerase II transcription subunit 29</fullName>
    </recommendedName>
    <alternativeName>
        <fullName evidence="9">Mediator complex subunit 29</fullName>
    </alternativeName>
</protein>
<evidence type="ECO:0000256" key="5">
    <source>
        <dbReference type="ARBA" id="ARBA00023159"/>
    </source>
</evidence>
<dbReference type="Proteomes" id="UP001176961">
    <property type="component" value="Unassembled WGS sequence"/>
</dbReference>
<feature type="compositionally biased region" description="Low complexity" evidence="10">
    <location>
        <begin position="256"/>
        <end position="407"/>
    </location>
</feature>
<keyword evidence="4" id="KW-0805">Transcription regulation</keyword>
<evidence type="ECO:0000259" key="11">
    <source>
        <dbReference type="PROSITE" id="PS51203"/>
    </source>
</evidence>
<dbReference type="EMBL" id="CATQJL010000223">
    <property type="protein sequence ID" value="CAJ0599436.1"/>
    <property type="molecule type" value="Genomic_DNA"/>
</dbReference>